<evidence type="ECO:0000313" key="4">
    <source>
        <dbReference type="EMBL" id="SCE73820.1"/>
    </source>
</evidence>
<dbReference type="EMBL" id="LT607409">
    <property type="protein sequence ID" value="SCE73820.1"/>
    <property type="molecule type" value="Genomic_DNA"/>
</dbReference>
<dbReference type="Gene3D" id="3.40.50.300">
    <property type="entry name" value="P-loop containing nucleotide triphosphate hydrolases"/>
    <property type="match status" value="1"/>
</dbReference>
<dbReference type="PANTHER" id="PTHR45766:SF6">
    <property type="entry name" value="SWI_SNF-RELATED MATRIX-ASSOCIATED ACTIN-DEPENDENT REGULATOR OF CHROMATIN SUBFAMILY A-LIKE PROTEIN 1"/>
    <property type="match status" value="1"/>
</dbReference>
<evidence type="ECO:0000313" key="5">
    <source>
        <dbReference type="Proteomes" id="UP000198224"/>
    </source>
</evidence>
<dbReference type="InterPro" id="IPR027417">
    <property type="entry name" value="P-loop_NTPase"/>
</dbReference>
<dbReference type="Gene3D" id="3.40.50.10810">
    <property type="entry name" value="Tandem AAA-ATPase domain"/>
    <property type="match status" value="1"/>
</dbReference>
<dbReference type="PANTHER" id="PTHR45766">
    <property type="entry name" value="DNA ANNEALING HELICASE AND ENDONUCLEASE ZRANB3 FAMILY MEMBER"/>
    <property type="match status" value="1"/>
</dbReference>
<keyword evidence="4" id="KW-0067">ATP-binding</keyword>
<name>A0A1C4UQ66_9ACTN</name>
<dbReference type="Pfam" id="PF00271">
    <property type="entry name" value="Helicase_C"/>
    <property type="match status" value="1"/>
</dbReference>
<feature type="domain" description="Helicase C-terminal" evidence="3">
    <location>
        <begin position="554"/>
        <end position="711"/>
    </location>
</feature>
<dbReference type="Proteomes" id="UP000198224">
    <property type="component" value="Chromosome I"/>
</dbReference>
<dbReference type="InterPro" id="IPR014001">
    <property type="entry name" value="Helicase_ATP-bd"/>
</dbReference>
<keyword evidence="5" id="KW-1185">Reference proteome</keyword>
<dbReference type="SMART" id="SM00490">
    <property type="entry name" value="HELICc"/>
    <property type="match status" value="1"/>
</dbReference>
<evidence type="ECO:0000256" key="1">
    <source>
        <dbReference type="ARBA" id="ARBA00022801"/>
    </source>
</evidence>
<dbReference type="GO" id="GO:0004386">
    <property type="term" value="F:helicase activity"/>
    <property type="evidence" value="ECO:0007669"/>
    <property type="project" value="UniProtKB-KW"/>
</dbReference>
<dbReference type="AlphaFoldDB" id="A0A1C4UQ66"/>
<dbReference type="GO" id="GO:0016787">
    <property type="term" value="F:hydrolase activity"/>
    <property type="evidence" value="ECO:0007669"/>
    <property type="project" value="UniProtKB-KW"/>
</dbReference>
<feature type="domain" description="Helicase ATP-binding" evidence="2">
    <location>
        <begin position="166"/>
        <end position="312"/>
    </location>
</feature>
<dbReference type="NCBIfam" id="NF041062">
    <property type="entry name" value="DpdE"/>
    <property type="match status" value="1"/>
</dbReference>
<evidence type="ECO:0000259" key="3">
    <source>
        <dbReference type="PROSITE" id="PS51194"/>
    </source>
</evidence>
<dbReference type="PROSITE" id="PS51194">
    <property type="entry name" value="HELICASE_CTER"/>
    <property type="match status" value="1"/>
</dbReference>
<evidence type="ECO:0000259" key="2">
    <source>
        <dbReference type="PROSITE" id="PS51192"/>
    </source>
</evidence>
<dbReference type="CDD" id="cd18011">
    <property type="entry name" value="DEXDc_RapA"/>
    <property type="match status" value="1"/>
</dbReference>
<dbReference type="InterPro" id="IPR057342">
    <property type="entry name" value="DEXDc_RapA"/>
</dbReference>
<accession>A0A1C4UQ66</accession>
<sequence length="1078" mass="119761">MIGQFVEHARMPGIGRVAERAGDLVRVDAFESVASPVAASWWVLAEECQPVRLLEQTRVYWHDPDTGRWLAGRVIGGGPDLYFVRIRNRDRDFQVPQEELRVRWDRRIQSPVEVLAAGAHESPHFRDARLPMLGSLVAQRAACASLPALLSAGVEIYTHQVQAAMTVLSDPVQRYLLADEVGLGKTIEAGLVIRQHLLDRPASRILIVAPDVLRRQWQAELKTKFYIDDFPAATVRITSHETPDRWPDYHGFDLVIVDEAHRLCRTDDPNQSPYRDLTLLAHSTPRLLLLSATPTTARPETHLALLHLLDPTLYRWQDRAQFTARFQDRRTLARAVHSLDADFEPLIPSAIDEIAALIPEDTAFRRLADDVTGLLTAHGDLQDEALRPVLRVRVDGLRAHISETYRLHRRVIRHRRHNVLAASADSEALPFEVTGRRRPEPIAMPAGRAMRACDVLLGWQQQVSHWLLDQGAEQHADAYGQVLAVLSSRVDDLTQDLHDALRWRVHRDEAAATRAGLTADERHLLASPAVLAADELALDKLADDRGETEFDPRPLARAAAQHCRTVVFCGAGSLAGRLADCFNDRKGLNIHEHSHRRSAEDNAAAVDQWRADGGVLVADDSAEDGVNLQDADAVIHVRLPWSPNRCEQRLGRIDRFAGVFGAARQPAPQLVVQVGVDDQDFTTAWSALLTHCLRIFDDSVSALQEALDGIAGSVWEAALRDGPAAMLRTATSVTETLTRERRDIDGMDMLEAVHQAALGRSVAESTNALEVEWRQHERAMRGYAGDNPGGLRFRCRTRVDVQHALRFERGPLLVSPRLLSLAGHAVPTAAMEGTFNRNTALRHPELRLLRLGNPFVDVLARVVTVDDRGQATAYWRRGYHGVAPQPYFGLDFLVEADIDPALETVADRADAQRALRRQADAIFPPFLQRVWLTAGSEVAIVDRQLLAWLDARYSPERGDVNLSDARVNALWEWFGGPDAFAAAARQAEQHGRIELIRSADLLARGQQARAEAERALAIRQAQAQARQRAGRLLSDTESYLDDVNVTSALVSGLGRPRLRLMAITCLVGGPLPLEPPSV</sequence>
<keyword evidence="4" id="KW-0347">Helicase</keyword>
<gene>
    <name evidence="4" type="ORF">GA0070612_0641</name>
</gene>
<organism evidence="4 5">
    <name type="scientific">Micromonospora chokoriensis</name>
    <dbReference type="NCBI Taxonomy" id="356851"/>
    <lineage>
        <taxon>Bacteria</taxon>
        <taxon>Bacillati</taxon>
        <taxon>Actinomycetota</taxon>
        <taxon>Actinomycetes</taxon>
        <taxon>Micromonosporales</taxon>
        <taxon>Micromonosporaceae</taxon>
        <taxon>Micromonospora</taxon>
    </lineage>
</organism>
<dbReference type="SUPFAM" id="SSF52540">
    <property type="entry name" value="P-loop containing nucleoside triphosphate hydrolases"/>
    <property type="match status" value="2"/>
</dbReference>
<keyword evidence="4" id="KW-0547">Nucleotide-binding</keyword>
<dbReference type="PROSITE" id="PS51192">
    <property type="entry name" value="HELICASE_ATP_BIND_1"/>
    <property type="match status" value="1"/>
</dbReference>
<protein>
    <submittedName>
        <fullName evidence="4">ATP-dependent helicase HepA</fullName>
    </submittedName>
</protein>
<proteinExistence type="predicted"/>
<dbReference type="SMART" id="SM00487">
    <property type="entry name" value="DEXDc"/>
    <property type="match status" value="1"/>
</dbReference>
<dbReference type="InterPro" id="IPR038718">
    <property type="entry name" value="SNF2-like_sf"/>
</dbReference>
<dbReference type="InterPro" id="IPR001650">
    <property type="entry name" value="Helicase_C-like"/>
</dbReference>
<reference evidence="5" key="1">
    <citation type="submission" date="2016-06" db="EMBL/GenBank/DDBJ databases">
        <authorList>
            <person name="Varghese N."/>
            <person name="Submissions Spin"/>
        </authorList>
    </citation>
    <scope>NUCLEOTIDE SEQUENCE [LARGE SCALE GENOMIC DNA]</scope>
    <source>
        <strain evidence="5">DSM 45160</strain>
    </source>
</reference>
<keyword evidence="1" id="KW-0378">Hydrolase</keyword>